<reference evidence="3 4" key="1">
    <citation type="submission" date="2014-06" db="EMBL/GenBank/DDBJ databases">
        <authorList>
            <person name="Swart Estienne"/>
        </authorList>
    </citation>
    <scope>NUCLEOTIDE SEQUENCE [LARGE SCALE GENOMIC DNA]</scope>
    <source>
        <strain evidence="3 4">130c</strain>
    </source>
</reference>
<evidence type="ECO:0000313" key="3">
    <source>
        <dbReference type="EMBL" id="CDW74809.1"/>
    </source>
</evidence>
<proteinExistence type="predicted"/>
<evidence type="ECO:0000313" key="4">
    <source>
        <dbReference type="Proteomes" id="UP000039865"/>
    </source>
</evidence>
<keyword evidence="1" id="KW-0175">Coiled coil</keyword>
<feature type="region of interest" description="Disordered" evidence="2">
    <location>
        <begin position="245"/>
        <end position="266"/>
    </location>
</feature>
<feature type="coiled-coil region" evidence="1">
    <location>
        <begin position="770"/>
        <end position="811"/>
    </location>
</feature>
<feature type="coiled-coil region" evidence="1">
    <location>
        <begin position="582"/>
        <end position="684"/>
    </location>
</feature>
<dbReference type="AlphaFoldDB" id="A0A078A1Z6"/>
<name>A0A078A1Z6_STYLE</name>
<feature type="coiled-coil region" evidence="1">
    <location>
        <begin position="846"/>
        <end position="950"/>
    </location>
</feature>
<feature type="compositionally biased region" description="Low complexity" evidence="2">
    <location>
        <begin position="330"/>
        <end position="342"/>
    </location>
</feature>
<dbReference type="InParanoid" id="A0A078A1Z6"/>
<protein>
    <submittedName>
        <fullName evidence="3">Uncharacterized protein</fullName>
    </submittedName>
</protein>
<accession>A0A078A1Z6</accession>
<evidence type="ECO:0000256" key="1">
    <source>
        <dbReference type="SAM" id="Coils"/>
    </source>
</evidence>
<sequence length="1096" mass="129724">MSDQNQMPKKQVFIQLEGSDNEDDDNNEQQSPDQNRRSFSPDQVVDQHSQNNEEYHQNEVNEDDAEMFERLMQEILERQEVIINYMGSDQNMPIIDSNQNVKTEFKYPSPYIIIIVATYLTNFSYRTFKTYHQKQGNRQVEEQLQIEREKLQQQLRLQANDNKELQMKIKKLNKDVEDLQKSKLAQSINNESTQMEYSNNLIEQLQQKIGDLQKEMRQQSDIIKYQQTNLNDVERELQQQVAANEQLKQQNDANRKSISKQRRPTQEEMQVMHAVQNQELNRQLEEKDLIIQTLQDRIKLLLGNAQVQMNMYTKDMHIRNFTYHQPFSPSPQKKNNFNSNSSKKAKPPKKQQTLHIPQKAVDANLEQKDVILKGVNQAQIIEELLKKKGGINQIGSTDNLRQSDLFIKLDLLNQDYVALIKKFQELQKDNVYLMKLIDDLTKNNDLIDQDFRLLFKQVNDLKTTKPQDSQQKPDRSKKETSFFVSQDIEDIDQLLEYIYILFEEQQYYQASRLWNKVDYKNFLAARFARNIDCLKIVIKLKDEQITELLKQGYMYKDPGEIIGEDKINEIVYKHFKERDDMIGDLQKQNKDLLGKNRELGDQLDKLQTKIELIVGERDFERKKAEKSRKEVDDLAKELKTYKEVVLVELQDKYEKEIGSLMAEIRMLKKQLAKMQNDLALAQENPITEKSADSGEMRIDELEDISNLLKNRRSNNFKDENWDELDDDEIEKRLRMLYAQFFSNDYKHSQDKIRNKNQVFKQLFQICLNDLQTLRDHIKALKKENTDSLNKIKELRKDYESLRKELESSHKYSVKLINRMQSMNNQQEEINKDDLQKLKVLQLLKLIGQLLDDLDEKNNKLQDFKIKRTESDFEADMDKLSRDDALKLLRELSQENEALISRSQSLNDQIIEIIGKIKQSEEQNQILENENDKLIEQYNKIVKKYNEMDKKGQLCPQCLNNNNVKESKPRKTPIEIYEVVHSPPQQQIQQVQEPPKKQLQSKFTATHQPQLSQFSFSRENPSRFQNIAPQNQNRTQTSLTPQQKSAEYFIAKDGYQEFDQPSEFTEAKIHKKIVALRHFNLQNFNRTMGPEERGRIY</sequence>
<dbReference type="EMBL" id="CCKQ01003680">
    <property type="protein sequence ID" value="CDW74809.1"/>
    <property type="molecule type" value="Genomic_DNA"/>
</dbReference>
<feature type="region of interest" description="Disordered" evidence="2">
    <location>
        <begin position="1"/>
        <end position="60"/>
    </location>
</feature>
<dbReference type="Proteomes" id="UP000039865">
    <property type="component" value="Unassembled WGS sequence"/>
</dbReference>
<keyword evidence="4" id="KW-1185">Reference proteome</keyword>
<organism evidence="3 4">
    <name type="scientific">Stylonychia lemnae</name>
    <name type="common">Ciliate</name>
    <dbReference type="NCBI Taxonomy" id="5949"/>
    <lineage>
        <taxon>Eukaryota</taxon>
        <taxon>Sar</taxon>
        <taxon>Alveolata</taxon>
        <taxon>Ciliophora</taxon>
        <taxon>Intramacronucleata</taxon>
        <taxon>Spirotrichea</taxon>
        <taxon>Stichotrichia</taxon>
        <taxon>Sporadotrichida</taxon>
        <taxon>Oxytrichidae</taxon>
        <taxon>Stylonychinae</taxon>
        <taxon>Stylonychia</taxon>
    </lineage>
</organism>
<feature type="compositionally biased region" description="Polar residues" evidence="2">
    <location>
        <begin position="37"/>
        <end position="50"/>
    </location>
</feature>
<evidence type="ECO:0000256" key="2">
    <source>
        <dbReference type="SAM" id="MobiDB-lite"/>
    </source>
</evidence>
<feature type="region of interest" description="Disordered" evidence="2">
    <location>
        <begin position="323"/>
        <end position="355"/>
    </location>
</feature>
<dbReference type="OMA" id="PRIEMNE"/>
<gene>
    <name evidence="3" type="primary">Contig7867.g8390</name>
    <name evidence="3" type="ORF">STYLEM_3792</name>
</gene>